<proteinExistence type="inferred from homology"/>
<dbReference type="SUPFAM" id="SSF88713">
    <property type="entry name" value="Glycoside hydrolase/deacetylase"/>
    <property type="match status" value="1"/>
</dbReference>
<comment type="cofactor">
    <cofactor evidence="1">
        <name>Mg(2+)</name>
        <dbReference type="ChEBI" id="CHEBI:18420"/>
    </cofactor>
</comment>
<evidence type="ECO:0000256" key="1">
    <source>
        <dbReference type="ARBA" id="ARBA00001946"/>
    </source>
</evidence>
<dbReference type="PANTHER" id="PTHR31609">
    <property type="entry name" value="YDJC DEACETYLASE FAMILY MEMBER"/>
    <property type="match status" value="1"/>
</dbReference>
<evidence type="ECO:0000313" key="10">
    <source>
        <dbReference type="Proteomes" id="UP001159427"/>
    </source>
</evidence>
<keyword evidence="5" id="KW-0479">Metal-binding</keyword>
<reference evidence="9 10" key="1">
    <citation type="submission" date="2022-05" db="EMBL/GenBank/DDBJ databases">
        <authorList>
            <consortium name="Genoscope - CEA"/>
            <person name="William W."/>
        </authorList>
    </citation>
    <scope>NUCLEOTIDE SEQUENCE [LARGE SCALE GENOMIC DNA]</scope>
</reference>
<dbReference type="Gene3D" id="3.20.20.370">
    <property type="entry name" value="Glycoside hydrolase/deacetylase"/>
    <property type="match status" value="1"/>
</dbReference>
<dbReference type="EMBL" id="CALNXI010003121">
    <property type="protein sequence ID" value="CAH3192241.1"/>
    <property type="molecule type" value="Genomic_DNA"/>
</dbReference>
<organism evidence="9 10">
    <name type="scientific">Porites evermanni</name>
    <dbReference type="NCBI Taxonomy" id="104178"/>
    <lineage>
        <taxon>Eukaryota</taxon>
        <taxon>Metazoa</taxon>
        <taxon>Cnidaria</taxon>
        <taxon>Anthozoa</taxon>
        <taxon>Hexacorallia</taxon>
        <taxon>Scleractinia</taxon>
        <taxon>Fungiina</taxon>
        <taxon>Poritidae</taxon>
        <taxon>Porites</taxon>
    </lineage>
</organism>
<comment type="caution">
    <text evidence="9">The sequence shown here is derived from an EMBL/GenBank/DDBJ whole genome shotgun (WGS) entry which is preliminary data.</text>
</comment>
<keyword evidence="10" id="KW-1185">Reference proteome</keyword>
<sequence length="326" mass="36753">MADDNGSLRLLVVNADDFGYCEQRNRGIVKSFQDGIVSSASLLVNAESALEAIQLSKKCGIPLGIHLNLTEGRPIKTHYKCLTSEEGFLRGKFGFREAVKNGEIDLDEVNFNIIMLLLFLNPKSFLVMTMQVKQEIQTQLEWFIDKVGSLPTHIDGHQHIHVIPQVCDVLAALMKKYGINWTRIPVESNLEKCDLLDEQPKSFFKSVEKDALIAKETFSRYGIRFTGHFIGLSTMGKYMVFQRLQQAFENVFMQNNLTGSKPCSSCELMVHPGYKSIMGCGGCGEGPDVFACSEERENELTTLTSPQLKEYLRTSNIRLCSFKDLW</sequence>
<comment type="similarity">
    <text evidence="3">Belongs to the YdjC deacetylase family.</text>
</comment>
<dbReference type="PANTHER" id="PTHR31609:SF1">
    <property type="entry name" value="CARBOHYDRATE DEACETYLASE"/>
    <property type="match status" value="1"/>
</dbReference>
<protein>
    <recommendedName>
        <fullName evidence="4">Carbohydrate deacetylase</fullName>
    </recommendedName>
</protein>
<name>A0ABN8SMK2_9CNID</name>
<evidence type="ECO:0000256" key="7">
    <source>
        <dbReference type="ARBA" id="ARBA00022842"/>
    </source>
</evidence>
<evidence type="ECO:0000256" key="5">
    <source>
        <dbReference type="ARBA" id="ARBA00022723"/>
    </source>
</evidence>
<dbReference type="InterPro" id="IPR006879">
    <property type="entry name" value="YdjC-like"/>
</dbReference>
<accession>A0ABN8SMK2</accession>
<dbReference type="Pfam" id="PF04794">
    <property type="entry name" value="YdjC"/>
    <property type="match status" value="1"/>
</dbReference>
<evidence type="ECO:0000256" key="8">
    <source>
        <dbReference type="ARBA" id="ARBA00023277"/>
    </source>
</evidence>
<keyword evidence="8" id="KW-0119">Carbohydrate metabolism</keyword>
<comment type="function">
    <text evidence="2">Probably catalyzes the deacetylation of acetylated carbohydrates an important step in the degradation of oligosaccharides.</text>
</comment>
<evidence type="ECO:0000256" key="3">
    <source>
        <dbReference type="ARBA" id="ARBA00008843"/>
    </source>
</evidence>
<evidence type="ECO:0000313" key="9">
    <source>
        <dbReference type="EMBL" id="CAH3192241.1"/>
    </source>
</evidence>
<keyword evidence="6" id="KW-0378">Hydrolase</keyword>
<dbReference type="Proteomes" id="UP001159427">
    <property type="component" value="Unassembled WGS sequence"/>
</dbReference>
<evidence type="ECO:0000256" key="6">
    <source>
        <dbReference type="ARBA" id="ARBA00022801"/>
    </source>
</evidence>
<gene>
    <name evidence="9" type="ORF">PEVE_00023544</name>
</gene>
<evidence type="ECO:0000256" key="4">
    <source>
        <dbReference type="ARBA" id="ARBA00018477"/>
    </source>
</evidence>
<dbReference type="CDD" id="cd10806">
    <property type="entry name" value="YdjC_like_2"/>
    <property type="match status" value="1"/>
</dbReference>
<keyword evidence="7" id="KW-0460">Magnesium</keyword>
<dbReference type="InterPro" id="IPR011330">
    <property type="entry name" value="Glyco_hydro/deAcase_b/a-brl"/>
</dbReference>
<evidence type="ECO:0000256" key="2">
    <source>
        <dbReference type="ARBA" id="ARBA00003451"/>
    </source>
</evidence>